<sequence length="144" mass="15280">MEKAAVAQAPDAEAASAAARALDAEAASTARAPDAEVAAMFHHLVLATSRNHHEGENSRRERDHLDHLHNILACDHEASGGKLRFAMYFLFGYSTGGAIVLEGIDDKVITVVFLKGGTEFTAIVVDVGTANNSDLVLLPTKLTN</sequence>
<evidence type="ECO:0000313" key="2">
    <source>
        <dbReference type="Proteomes" id="UP000604825"/>
    </source>
</evidence>
<dbReference type="OrthoDB" id="2013972at2759"/>
<comment type="caution">
    <text evidence="1">The sequence shown here is derived from an EMBL/GenBank/DDBJ whole genome shotgun (WGS) entry which is preliminary data.</text>
</comment>
<keyword evidence="2" id="KW-1185">Reference proteome</keyword>
<gene>
    <name evidence="1" type="ORF">NCGR_LOCUS13835</name>
</gene>
<organism evidence="1 2">
    <name type="scientific">Miscanthus lutarioriparius</name>
    <dbReference type="NCBI Taxonomy" id="422564"/>
    <lineage>
        <taxon>Eukaryota</taxon>
        <taxon>Viridiplantae</taxon>
        <taxon>Streptophyta</taxon>
        <taxon>Embryophyta</taxon>
        <taxon>Tracheophyta</taxon>
        <taxon>Spermatophyta</taxon>
        <taxon>Magnoliopsida</taxon>
        <taxon>Liliopsida</taxon>
        <taxon>Poales</taxon>
        <taxon>Poaceae</taxon>
        <taxon>PACMAD clade</taxon>
        <taxon>Panicoideae</taxon>
        <taxon>Andropogonodae</taxon>
        <taxon>Andropogoneae</taxon>
        <taxon>Saccharinae</taxon>
        <taxon>Miscanthus</taxon>
    </lineage>
</organism>
<dbReference type="AlphaFoldDB" id="A0A811N3L6"/>
<reference evidence="1" key="1">
    <citation type="submission" date="2020-10" db="EMBL/GenBank/DDBJ databases">
        <authorList>
            <person name="Han B."/>
            <person name="Lu T."/>
            <person name="Zhao Q."/>
            <person name="Huang X."/>
            <person name="Zhao Y."/>
        </authorList>
    </citation>
    <scope>NUCLEOTIDE SEQUENCE</scope>
</reference>
<evidence type="ECO:0000313" key="1">
    <source>
        <dbReference type="EMBL" id="CAD6220304.1"/>
    </source>
</evidence>
<dbReference type="Proteomes" id="UP000604825">
    <property type="component" value="Unassembled WGS sequence"/>
</dbReference>
<dbReference type="EMBL" id="CAJGYO010000003">
    <property type="protein sequence ID" value="CAD6220304.1"/>
    <property type="molecule type" value="Genomic_DNA"/>
</dbReference>
<protein>
    <submittedName>
        <fullName evidence="1">Uncharacterized protein</fullName>
    </submittedName>
</protein>
<accession>A0A811N3L6</accession>
<proteinExistence type="predicted"/>
<name>A0A811N3L6_9POAL</name>